<keyword evidence="2" id="KW-1185">Reference proteome</keyword>
<gene>
    <name evidence="1" type="ORF">SI8410_UN010862</name>
</gene>
<name>A0A811GE78_SPIIN</name>
<sequence length="47" mass="5403">MNGNKVVGLKGVNGWDRPSLRPRPPPPPPPNVLTCEFLKQIRERERR</sequence>
<reference evidence="1" key="1">
    <citation type="submission" date="2020-02" db="EMBL/GenBank/DDBJ databases">
        <authorList>
            <person name="Scholz U."/>
            <person name="Mascher M."/>
            <person name="Fiebig A."/>
        </authorList>
    </citation>
    <scope>NUCLEOTIDE SEQUENCE</scope>
</reference>
<evidence type="ECO:0000313" key="2">
    <source>
        <dbReference type="Proteomes" id="UP000663760"/>
    </source>
</evidence>
<dbReference type="Proteomes" id="UP000663760">
    <property type="component" value="Unassembled WGS sequence"/>
</dbReference>
<proteinExistence type="predicted"/>
<dbReference type="AlphaFoldDB" id="A0A811GE78"/>
<accession>A0A811GE78</accession>
<comment type="caution">
    <text evidence="1">The sequence shown here is derived from an EMBL/GenBank/DDBJ whole genome shotgun (WGS) entry which is preliminary data.</text>
</comment>
<dbReference type="EMBL" id="CACVBZ020000008">
    <property type="protein sequence ID" value="CAB1184561.1"/>
    <property type="molecule type" value="Genomic_DNA"/>
</dbReference>
<protein>
    <submittedName>
        <fullName evidence="1">Uncharacterized protein</fullName>
    </submittedName>
</protein>
<organism evidence="1 2">
    <name type="scientific">Spirodela intermedia</name>
    <name type="common">Intermediate duckweed</name>
    <dbReference type="NCBI Taxonomy" id="51605"/>
    <lineage>
        <taxon>Eukaryota</taxon>
        <taxon>Viridiplantae</taxon>
        <taxon>Streptophyta</taxon>
        <taxon>Embryophyta</taxon>
        <taxon>Tracheophyta</taxon>
        <taxon>Spermatophyta</taxon>
        <taxon>Magnoliopsida</taxon>
        <taxon>Liliopsida</taxon>
        <taxon>Araceae</taxon>
        <taxon>Lemnoideae</taxon>
        <taxon>Spirodela</taxon>
    </lineage>
</organism>
<evidence type="ECO:0000313" key="1">
    <source>
        <dbReference type="EMBL" id="CAB1184561.1"/>
    </source>
</evidence>